<evidence type="ECO:0000256" key="1">
    <source>
        <dbReference type="SAM" id="Coils"/>
    </source>
</evidence>
<dbReference type="PROSITE" id="PS50151">
    <property type="entry name" value="UVR"/>
    <property type="match status" value="1"/>
</dbReference>
<dbReference type="SUPFAM" id="SSF46600">
    <property type="entry name" value="C-terminal UvrC-binding domain of UvrB"/>
    <property type="match status" value="1"/>
</dbReference>
<organism evidence="5 6">
    <name type="scientific">Candidatus Staskawiczbacteria bacterium RIFCSPHIGHO2_02_FULL_34_9</name>
    <dbReference type="NCBI Taxonomy" id="1802206"/>
    <lineage>
        <taxon>Bacteria</taxon>
        <taxon>Candidatus Staskawicziibacteriota</taxon>
    </lineage>
</organism>
<gene>
    <name evidence="5" type="ORF">A3D35_00345</name>
</gene>
<proteinExistence type="predicted"/>
<dbReference type="InterPro" id="IPR036876">
    <property type="entry name" value="UVR_dom_sf"/>
</dbReference>
<dbReference type="PROSITE" id="PS50164">
    <property type="entry name" value="GIY_YIG"/>
    <property type="match status" value="1"/>
</dbReference>
<evidence type="ECO:0008006" key="7">
    <source>
        <dbReference type="Google" id="ProtNLM"/>
    </source>
</evidence>
<evidence type="ECO:0000259" key="2">
    <source>
        <dbReference type="PROSITE" id="PS50151"/>
    </source>
</evidence>
<dbReference type="PROSITE" id="PS50165">
    <property type="entry name" value="UVRC"/>
    <property type="match status" value="1"/>
</dbReference>
<dbReference type="InterPro" id="IPR047296">
    <property type="entry name" value="GIY-YIG_UvrC_Cho"/>
</dbReference>
<dbReference type="GO" id="GO:0009380">
    <property type="term" value="C:excinuclease repair complex"/>
    <property type="evidence" value="ECO:0007669"/>
    <property type="project" value="TreeGrafter"/>
</dbReference>
<comment type="caution">
    <text evidence="5">The sequence shown here is derived from an EMBL/GenBank/DDBJ whole genome shotgun (WGS) entry which is preliminary data.</text>
</comment>
<accession>A0A1G2HWG5</accession>
<dbReference type="GO" id="GO:0006289">
    <property type="term" value="P:nucleotide-excision repair"/>
    <property type="evidence" value="ECO:0007669"/>
    <property type="project" value="InterPro"/>
</dbReference>
<dbReference type="InterPro" id="IPR000305">
    <property type="entry name" value="GIY-YIG_endonuc"/>
</dbReference>
<dbReference type="STRING" id="1802206.A3D35_00345"/>
<evidence type="ECO:0000259" key="4">
    <source>
        <dbReference type="PROSITE" id="PS50165"/>
    </source>
</evidence>
<dbReference type="InterPro" id="IPR001162">
    <property type="entry name" value="UvrC_RNase_H_dom"/>
</dbReference>
<dbReference type="Pfam" id="PF02151">
    <property type="entry name" value="UVR"/>
    <property type="match status" value="1"/>
</dbReference>
<dbReference type="Gene3D" id="3.40.1440.10">
    <property type="entry name" value="GIY-YIG endonuclease"/>
    <property type="match status" value="1"/>
</dbReference>
<dbReference type="InterPro" id="IPR038476">
    <property type="entry name" value="UvrC_RNase_H_dom_sf"/>
</dbReference>
<protein>
    <recommendedName>
        <fullName evidence="7">Excinuclease ABC subunit C</fullName>
    </recommendedName>
</protein>
<feature type="domain" description="UVR" evidence="2">
    <location>
        <begin position="225"/>
        <end position="260"/>
    </location>
</feature>
<dbReference type="PANTHER" id="PTHR30562">
    <property type="entry name" value="UVRC/OXIDOREDUCTASE"/>
    <property type="match status" value="1"/>
</dbReference>
<feature type="coiled-coil region" evidence="1">
    <location>
        <begin position="206"/>
        <end position="248"/>
    </location>
</feature>
<dbReference type="GO" id="GO:0009381">
    <property type="term" value="F:excinuclease ABC activity"/>
    <property type="evidence" value="ECO:0007669"/>
    <property type="project" value="InterPro"/>
</dbReference>
<dbReference type="PANTHER" id="PTHR30562:SF1">
    <property type="entry name" value="UVRABC SYSTEM PROTEIN C"/>
    <property type="match status" value="1"/>
</dbReference>
<feature type="domain" description="UvrC family homology region profile" evidence="4">
    <location>
        <begin position="278"/>
        <end position="375"/>
    </location>
</feature>
<keyword evidence="1" id="KW-0175">Coiled coil</keyword>
<evidence type="ECO:0000313" key="6">
    <source>
        <dbReference type="Proteomes" id="UP000176421"/>
    </source>
</evidence>
<dbReference type="InterPro" id="IPR001943">
    <property type="entry name" value="UVR_dom"/>
</dbReference>
<dbReference type="Pfam" id="PF08459">
    <property type="entry name" value="UvrC_RNaseH_dom"/>
    <property type="match status" value="1"/>
</dbReference>
<evidence type="ECO:0000313" key="5">
    <source>
        <dbReference type="EMBL" id="OGZ66896.1"/>
    </source>
</evidence>
<dbReference type="Pfam" id="PF01541">
    <property type="entry name" value="GIY-YIG"/>
    <property type="match status" value="1"/>
</dbReference>
<dbReference type="InterPro" id="IPR050066">
    <property type="entry name" value="UvrABC_protein_C"/>
</dbReference>
<dbReference type="CDD" id="cd10434">
    <property type="entry name" value="GIY-YIG_UvrC_Cho"/>
    <property type="match status" value="1"/>
</dbReference>
<sequence length="450" mass="52132">MDEFTTNNNISFESLPKTAGVYCFLNNKETIYIGKAINIKDRVKSHFLQPSYRDNLFMSKVTKIGFIETGSEIEALILEANLIKKHQPKFNVVWKDDKNYFYVALRYFIPQGKLKKDKMPYIFITHQKQDKNTEYIGPFIEGNAIKKSLKFLRKAFPFYTSANHPKQKCTWCHLGLCPGPELFENPPSPTRTTPRATARRESTAGLREYKKNIKKLTLILKGEKKNVLSSLKKEMNETSKKNNFEEAAKIRDKMHALENIMAHKNVISSQATENTGWEKTNTILKRLLNLKNDVSRIECYDISNIQGKQAVGSMVVFTNGQPDKSQYKKFKIRMENEPNDIAMLKEVFTRRLSHKEWTLPEVMLIDGGIAQINIAIKMKNSDKDTKDIKAISIAKRNKELYIEGIKKPLLLKNLHQSIYNLIIHLDDEAHRFAITYHKKLRKQELGLDNR</sequence>
<dbReference type="Gene3D" id="4.10.860.10">
    <property type="entry name" value="UVR domain"/>
    <property type="match status" value="1"/>
</dbReference>
<dbReference type="Gene3D" id="3.30.420.340">
    <property type="entry name" value="UvrC, RNAse H endonuclease domain"/>
    <property type="match status" value="1"/>
</dbReference>
<dbReference type="InterPro" id="IPR035901">
    <property type="entry name" value="GIY-YIG_endonuc_sf"/>
</dbReference>
<dbReference type="Proteomes" id="UP000176421">
    <property type="component" value="Unassembled WGS sequence"/>
</dbReference>
<dbReference type="SUPFAM" id="SSF82771">
    <property type="entry name" value="GIY-YIG endonuclease"/>
    <property type="match status" value="1"/>
</dbReference>
<dbReference type="SMART" id="SM00465">
    <property type="entry name" value="GIYc"/>
    <property type="match status" value="1"/>
</dbReference>
<reference evidence="5 6" key="1">
    <citation type="journal article" date="2016" name="Nat. Commun.">
        <title>Thousands of microbial genomes shed light on interconnected biogeochemical processes in an aquifer system.</title>
        <authorList>
            <person name="Anantharaman K."/>
            <person name="Brown C.T."/>
            <person name="Hug L.A."/>
            <person name="Sharon I."/>
            <person name="Castelle C.J."/>
            <person name="Probst A.J."/>
            <person name="Thomas B.C."/>
            <person name="Singh A."/>
            <person name="Wilkins M.J."/>
            <person name="Karaoz U."/>
            <person name="Brodie E.L."/>
            <person name="Williams K.H."/>
            <person name="Hubbard S.S."/>
            <person name="Banfield J.F."/>
        </authorList>
    </citation>
    <scope>NUCLEOTIDE SEQUENCE [LARGE SCALE GENOMIC DNA]</scope>
</reference>
<dbReference type="AlphaFoldDB" id="A0A1G2HWG5"/>
<dbReference type="EMBL" id="MHOS01000050">
    <property type="protein sequence ID" value="OGZ66896.1"/>
    <property type="molecule type" value="Genomic_DNA"/>
</dbReference>
<evidence type="ECO:0000259" key="3">
    <source>
        <dbReference type="PROSITE" id="PS50164"/>
    </source>
</evidence>
<name>A0A1G2HWG5_9BACT</name>
<feature type="domain" description="GIY-YIG" evidence="3">
    <location>
        <begin position="17"/>
        <end position="92"/>
    </location>
</feature>